<protein>
    <submittedName>
        <fullName evidence="2">Uncharacterized protein</fullName>
    </submittedName>
</protein>
<feature type="transmembrane region" description="Helical" evidence="1">
    <location>
        <begin position="74"/>
        <end position="92"/>
    </location>
</feature>
<feature type="transmembrane region" description="Helical" evidence="1">
    <location>
        <begin position="132"/>
        <end position="152"/>
    </location>
</feature>
<gene>
    <name evidence="2" type="ORF">Fcan01_23384</name>
</gene>
<evidence type="ECO:0000313" key="3">
    <source>
        <dbReference type="Proteomes" id="UP000198287"/>
    </source>
</evidence>
<feature type="transmembrane region" description="Helical" evidence="1">
    <location>
        <begin position="104"/>
        <end position="126"/>
    </location>
</feature>
<keyword evidence="1" id="KW-0472">Membrane</keyword>
<dbReference type="AlphaFoldDB" id="A0A226DB49"/>
<feature type="transmembrane region" description="Helical" evidence="1">
    <location>
        <begin position="21"/>
        <end position="42"/>
    </location>
</feature>
<proteinExistence type="predicted"/>
<dbReference type="EMBL" id="LNIX01000028">
    <property type="protein sequence ID" value="OXA41861.1"/>
    <property type="molecule type" value="Genomic_DNA"/>
</dbReference>
<organism evidence="2 3">
    <name type="scientific">Folsomia candida</name>
    <name type="common">Springtail</name>
    <dbReference type="NCBI Taxonomy" id="158441"/>
    <lineage>
        <taxon>Eukaryota</taxon>
        <taxon>Metazoa</taxon>
        <taxon>Ecdysozoa</taxon>
        <taxon>Arthropoda</taxon>
        <taxon>Hexapoda</taxon>
        <taxon>Collembola</taxon>
        <taxon>Entomobryomorpha</taxon>
        <taxon>Isotomoidea</taxon>
        <taxon>Isotomidae</taxon>
        <taxon>Proisotominae</taxon>
        <taxon>Folsomia</taxon>
    </lineage>
</organism>
<evidence type="ECO:0000313" key="2">
    <source>
        <dbReference type="EMBL" id="OXA41861.1"/>
    </source>
</evidence>
<name>A0A226DB49_FOLCA</name>
<dbReference type="Proteomes" id="UP000198287">
    <property type="component" value="Unassembled WGS sequence"/>
</dbReference>
<keyword evidence="3" id="KW-1185">Reference proteome</keyword>
<keyword evidence="1" id="KW-1133">Transmembrane helix</keyword>
<accession>A0A226DB49</accession>
<keyword evidence="1" id="KW-0812">Transmembrane</keyword>
<comment type="caution">
    <text evidence="2">The sequence shown here is derived from an EMBL/GenBank/DDBJ whole genome shotgun (WGS) entry which is preliminary data.</text>
</comment>
<evidence type="ECO:0000256" key="1">
    <source>
        <dbReference type="SAM" id="Phobius"/>
    </source>
</evidence>
<dbReference type="OMA" id="IAMIEIV"/>
<dbReference type="OrthoDB" id="10440287at2759"/>
<reference evidence="2 3" key="1">
    <citation type="submission" date="2015-12" db="EMBL/GenBank/DDBJ databases">
        <title>The genome of Folsomia candida.</title>
        <authorList>
            <person name="Faddeeva A."/>
            <person name="Derks M.F."/>
            <person name="Anvar Y."/>
            <person name="Smit S."/>
            <person name="Van Straalen N."/>
            <person name="Roelofs D."/>
        </authorList>
    </citation>
    <scope>NUCLEOTIDE SEQUENCE [LARGE SCALE GENOMIC DNA]</scope>
    <source>
        <strain evidence="2 3">VU population</strain>
        <tissue evidence="2">Whole body</tissue>
    </source>
</reference>
<sequence>MPIMSCDMASFAKQAKIIAMIEIVTSIISLLTITVTALLMTLSPSIRENIDHQDPHNIFNILIHFPLTEKLPMVLVPTFYFVGELCLAIWLLKCIEEKNYKRCRIWYIITITICLTGFYFFIPGVIFTDENFSFISIFIVSYLFTLYSVWVVHSFMKELKSTGLHRPIEMWDDDLDKF</sequence>